<proteinExistence type="predicted"/>
<organism evidence="1">
    <name type="scientific">Rhizophora mucronata</name>
    <name type="common">Asiatic mangrove</name>
    <dbReference type="NCBI Taxonomy" id="61149"/>
    <lineage>
        <taxon>Eukaryota</taxon>
        <taxon>Viridiplantae</taxon>
        <taxon>Streptophyta</taxon>
        <taxon>Embryophyta</taxon>
        <taxon>Tracheophyta</taxon>
        <taxon>Spermatophyta</taxon>
        <taxon>Magnoliopsida</taxon>
        <taxon>eudicotyledons</taxon>
        <taxon>Gunneridae</taxon>
        <taxon>Pentapetalae</taxon>
        <taxon>rosids</taxon>
        <taxon>fabids</taxon>
        <taxon>Malpighiales</taxon>
        <taxon>Rhizophoraceae</taxon>
        <taxon>Rhizophora</taxon>
    </lineage>
</organism>
<dbReference type="EMBL" id="GGEC01040976">
    <property type="protein sequence ID" value="MBX21460.1"/>
    <property type="molecule type" value="Transcribed_RNA"/>
</dbReference>
<protein>
    <submittedName>
        <fullName evidence="1">Uncharacterized protein</fullName>
    </submittedName>
</protein>
<dbReference type="AlphaFoldDB" id="A0A2P2LU19"/>
<sequence>MDSSEGTSAFFFLIYVYRGMLYSKFKTLPLVAGEKAREMKGNENRIRFAL</sequence>
<accession>A0A2P2LU19</accession>
<evidence type="ECO:0000313" key="1">
    <source>
        <dbReference type="EMBL" id="MBX21460.1"/>
    </source>
</evidence>
<name>A0A2P2LU19_RHIMU</name>
<reference evidence="1" key="1">
    <citation type="submission" date="2018-02" db="EMBL/GenBank/DDBJ databases">
        <title>Rhizophora mucronata_Transcriptome.</title>
        <authorList>
            <person name="Meera S.P."/>
            <person name="Sreeshan A."/>
            <person name="Augustine A."/>
        </authorList>
    </citation>
    <scope>NUCLEOTIDE SEQUENCE</scope>
    <source>
        <tissue evidence="1">Leaf</tissue>
    </source>
</reference>